<dbReference type="GeneID" id="105426592"/>
<keyword evidence="1" id="KW-0812">Transmembrane</keyword>
<dbReference type="KEGG" id="pbar:105426592"/>
<accession>A0A6I9W4C3</accession>
<keyword evidence="1" id="KW-0472">Membrane</keyword>
<name>A0A6I9W4C3_9HYME</name>
<dbReference type="AlphaFoldDB" id="A0A6I9W4C3"/>
<protein>
    <submittedName>
        <fullName evidence="3">Uncharacterized protein LOC105426592</fullName>
    </submittedName>
</protein>
<keyword evidence="2" id="KW-1185">Reference proteome</keyword>
<reference evidence="3" key="1">
    <citation type="submission" date="2025-08" db="UniProtKB">
        <authorList>
            <consortium name="RefSeq"/>
        </authorList>
    </citation>
    <scope>IDENTIFICATION</scope>
</reference>
<feature type="transmembrane region" description="Helical" evidence="1">
    <location>
        <begin position="30"/>
        <end position="47"/>
    </location>
</feature>
<sequence>MISGKAERVLPRLDLLMPNLRGPKFDKRKLYASVVHSILLYGVPIWATDEVLTKRNLKAIDRIQRRVSIKVISAYCTVSLTASLLLARIPPFIILAKSRKKYTIEFRNLNLGISAMTNHGCFSTYLYRITKLHTKRCEFCPAGRDDVNHTIFFCEAWSYLREEVERRLGKSLTVDTLVESMLLGREEWQWIESIIDEIMSHKEDAERRRQSALIVVT</sequence>
<dbReference type="RefSeq" id="XP_011636190.1">
    <property type="nucleotide sequence ID" value="XM_011637888.1"/>
</dbReference>
<dbReference type="Proteomes" id="UP000504615">
    <property type="component" value="Unplaced"/>
</dbReference>
<feature type="transmembrane region" description="Helical" evidence="1">
    <location>
        <begin position="67"/>
        <end position="87"/>
    </location>
</feature>
<organism evidence="2 3">
    <name type="scientific">Pogonomyrmex barbatus</name>
    <name type="common">red harvester ant</name>
    <dbReference type="NCBI Taxonomy" id="144034"/>
    <lineage>
        <taxon>Eukaryota</taxon>
        <taxon>Metazoa</taxon>
        <taxon>Ecdysozoa</taxon>
        <taxon>Arthropoda</taxon>
        <taxon>Hexapoda</taxon>
        <taxon>Insecta</taxon>
        <taxon>Pterygota</taxon>
        <taxon>Neoptera</taxon>
        <taxon>Endopterygota</taxon>
        <taxon>Hymenoptera</taxon>
        <taxon>Apocrita</taxon>
        <taxon>Aculeata</taxon>
        <taxon>Formicoidea</taxon>
        <taxon>Formicidae</taxon>
        <taxon>Myrmicinae</taxon>
        <taxon>Pogonomyrmex</taxon>
    </lineage>
</organism>
<evidence type="ECO:0000313" key="2">
    <source>
        <dbReference type="Proteomes" id="UP000504615"/>
    </source>
</evidence>
<evidence type="ECO:0000256" key="1">
    <source>
        <dbReference type="SAM" id="Phobius"/>
    </source>
</evidence>
<evidence type="ECO:0000313" key="3">
    <source>
        <dbReference type="RefSeq" id="XP_011636190.1"/>
    </source>
</evidence>
<gene>
    <name evidence="3" type="primary">LOC105426592</name>
</gene>
<keyword evidence="1" id="KW-1133">Transmembrane helix</keyword>
<dbReference type="OrthoDB" id="7555209at2759"/>
<proteinExistence type="predicted"/>